<dbReference type="Proteomes" id="UP000596660">
    <property type="component" value="Unplaced"/>
</dbReference>
<dbReference type="InterPro" id="IPR038389">
    <property type="entry name" value="PSMG2_sf"/>
</dbReference>
<reference evidence="4" key="1">
    <citation type="journal article" date="2017" name="Nature">
        <title>The genome of Chenopodium quinoa.</title>
        <authorList>
            <person name="Jarvis D.E."/>
            <person name="Ho Y.S."/>
            <person name="Lightfoot D.J."/>
            <person name="Schmoeckel S.M."/>
            <person name="Li B."/>
            <person name="Borm T.J.A."/>
            <person name="Ohyanagi H."/>
            <person name="Mineta K."/>
            <person name="Michell C.T."/>
            <person name="Saber N."/>
            <person name="Kharbatia N.M."/>
            <person name="Rupper R.R."/>
            <person name="Sharp A.R."/>
            <person name="Dally N."/>
            <person name="Boughton B.A."/>
            <person name="Woo Y.H."/>
            <person name="Gao G."/>
            <person name="Schijlen E.G.W.M."/>
            <person name="Guo X."/>
            <person name="Momin A.A."/>
            <person name="Negrao S."/>
            <person name="Al-Babili S."/>
            <person name="Gehring C."/>
            <person name="Roessner U."/>
            <person name="Jung C."/>
            <person name="Murphy K."/>
            <person name="Arold S.T."/>
            <person name="Gojobori T."/>
            <person name="van der Linden C.G."/>
            <person name="van Loo E.N."/>
            <person name="Jellen E.N."/>
            <person name="Maughan P.J."/>
            <person name="Tester M."/>
        </authorList>
    </citation>
    <scope>NUCLEOTIDE SEQUENCE [LARGE SCALE GENOMIC DNA]</scope>
    <source>
        <strain evidence="4">cv. PI 614886</strain>
    </source>
</reference>
<evidence type="ECO:0000256" key="2">
    <source>
        <dbReference type="ARBA" id="ARBA00023186"/>
    </source>
</evidence>
<dbReference type="PANTHER" id="PTHR12970:SF1">
    <property type="entry name" value="PROTEASOME ASSEMBLY CHAPERONE 2"/>
    <property type="match status" value="1"/>
</dbReference>
<dbReference type="Gramene" id="AUR62011394-RA">
    <property type="protein sequence ID" value="AUR62011394-RA:cds"/>
    <property type="gene ID" value="AUR62011394"/>
</dbReference>
<organism evidence="4 5">
    <name type="scientific">Chenopodium quinoa</name>
    <name type="common">Quinoa</name>
    <dbReference type="NCBI Taxonomy" id="63459"/>
    <lineage>
        <taxon>Eukaryota</taxon>
        <taxon>Viridiplantae</taxon>
        <taxon>Streptophyta</taxon>
        <taxon>Embryophyta</taxon>
        <taxon>Tracheophyta</taxon>
        <taxon>Spermatophyta</taxon>
        <taxon>Magnoliopsida</taxon>
        <taxon>eudicotyledons</taxon>
        <taxon>Gunneridae</taxon>
        <taxon>Pentapetalae</taxon>
        <taxon>Caryophyllales</taxon>
        <taxon>Chenopodiaceae</taxon>
        <taxon>Chenopodioideae</taxon>
        <taxon>Atripliceae</taxon>
        <taxon>Chenopodium</taxon>
    </lineage>
</organism>
<dbReference type="PANTHER" id="PTHR12970">
    <property type="entry name" value="PROTEASOME ASSEMBLY CHAPERONE 2"/>
    <property type="match status" value="1"/>
</dbReference>
<dbReference type="Gene3D" id="3.40.50.10900">
    <property type="entry name" value="PAC-like subunit"/>
    <property type="match status" value="2"/>
</dbReference>
<name>A0A803LDY8_CHEQI</name>
<evidence type="ECO:0000313" key="5">
    <source>
        <dbReference type="Proteomes" id="UP000596660"/>
    </source>
</evidence>
<dbReference type="EnsemblPlants" id="AUR62011394-RA">
    <property type="protein sequence ID" value="AUR62011394-RA:cds"/>
    <property type="gene ID" value="AUR62011394"/>
</dbReference>
<reference evidence="4" key="2">
    <citation type="submission" date="2021-03" db="UniProtKB">
        <authorList>
            <consortium name="EnsemblPlants"/>
        </authorList>
    </citation>
    <scope>IDENTIFICATION</scope>
</reference>
<keyword evidence="2" id="KW-0143">Chaperone</keyword>
<dbReference type="InterPro" id="IPR019151">
    <property type="entry name" value="Proteasome_assmbl_chaperone_2"/>
</dbReference>
<dbReference type="Pfam" id="PF09754">
    <property type="entry name" value="PAC2"/>
    <property type="match status" value="1"/>
</dbReference>
<proteinExistence type="inferred from homology"/>
<dbReference type="GO" id="GO:0043248">
    <property type="term" value="P:proteasome assembly"/>
    <property type="evidence" value="ECO:0007669"/>
    <property type="project" value="TreeGrafter"/>
</dbReference>
<dbReference type="GO" id="GO:0005829">
    <property type="term" value="C:cytosol"/>
    <property type="evidence" value="ECO:0007669"/>
    <property type="project" value="TreeGrafter"/>
</dbReference>
<accession>A0A803LDY8</accession>
<keyword evidence="5" id="KW-1185">Reference proteome</keyword>
<dbReference type="AlphaFoldDB" id="A0A803LDY8"/>
<sequence length="384" mass="42888">MEFVLEHGKKSHSECSTLILPALSIGNVGQLAVDLLISSTGTEKIGYLDDPNIFPCVGNDAFGPLPHGDLALPLEVYDSVSCNLTYVQQRSPVVKGMMVQFAQNLADFAIAAGMKHVIVLSSLDFGRWKKVDMSSGMPIHYLSSTNADGSDNDYEKLGWKRLQEYSPSQGRWQYLSTVAEGNIVEESSVPFNDDLEKDEDYYASLPFAALFSCFKARGLKVTCLLCYCSEGDNICDSFNLAEAACKISGLRLSDCHALVELPMWLCDAAGDIAVGFADVDGLWPGNHEFWYYSRNSNPWSRRVKIESGSPHFHGRACMDHLQTWRCSRLIEVGKRSPPWTSEKVYYLTAFETSFSQVVAKYMLNPMFISLQIQVQENMIQLQRS</sequence>
<evidence type="ECO:0000313" key="4">
    <source>
        <dbReference type="EnsemblPlants" id="AUR62011394-RA:cds"/>
    </source>
</evidence>
<evidence type="ECO:0000256" key="3">
    <source>
        <dbReference type="ARBA" id="ARBA00025745"/>
    </source>
</evidence>
<comment type="similarity">
    <text evidence="3">Belongs to the PSMG2 family.</text>
</comment>
<dbReference type="InterPro" id="IPR016562">
    <property type="entry name" value="Proteasome_assmbl_chp_2_euk"/>
</dbReference>
<dbReference type="FunFam" id="3.40.50.10900:FF:000004">
    <property type="entry name" value="Proteasome assembly chaperone 2"/>
    <property type="match status" value="1"/>
</dbReference>
<dbReference type="GO" id="GO:0005634">
    <property type="term" value="C:nucleus"/>
    <property type="evidence" value="ECO:0007669"/>
    <property type="project" value="TreeGrafter"/>
</dbReference>
<evidence type="ECO:0000256" key="1">
    <source>
        <dbReference type="ARBA" id="ARBA00019186"/>
    </source>
</evidence>
<protein>
    <recommendedName>
        <fullName evidence="1">Proteasome assembly chaperone 2</fullName>
    </recommendedName>
</protein>
<dbReference type="OMA" id="INTSMEV"/>